<dbReference type="InParanoid" id="A0A1I2CLI2"/>
<reference evidence="3 4" key="1">
    <citation type="submission" date="2016-10" db="EMBL/GenBank/DDBJ databases">
        <authorList>
            <person name="de Groot N.N."/>
        </authorList>
    </citation>
    <scope>NUCLEOTIDE SEQUENCE [LARGE SCALE GENOMIC DNA]</scope>
    <source>
        <strain evidence="3 4">DSM 19012</strain>
    </source>
</reference>
<name>A0A1I2CLI2_9BACT</name>
<dbReference type="SMART" id="SM00564">
    <property type="entry name" value="PQQ"/>
    <property type="match status" value="5"/>
</dbReference>
<keyword evidence="4" id="KW-1185">Reference proteome</keyword>
<dbReference type="InterPro" id="IPR018391">
    <property type="entry name" value="PQQ_b-propeller_rpt"/>
</dbReference>
<dbReference type="Gene3D" id="3.60.21.10">
    <property type="match status" value="1"/>
</dbReference>
<sequence>MNKLMICFCICLILVGCKSKSDTFTIAHLTDLHVSPGSKAEGQLNKVVDDINNLKPDVVFVTGDLTNTGSNAELQTAKNALDRLVVPYYVIPGNHETNWSESAGQMFNLLWGNDRFLFSTDDFLFVGFNTGPYMKMGDGHVKQEDLQWLKKVLRKSDNHGKKLIALAHYPLAEGLDNWPEVVQILKKYNCRLVFCGHGHRLKLFNFDGIPGIMGRALNSPQFDNPGFTLVELKNDSAIVFNKEPGKDAGNPFFSFSLISPDTLLSLPKSSLPDYSVNSQYSDVQVTFEWKDTASIFTGPCLIGDSLLVYGNSLGYMKCINIPKMKVMWQHRYHGSLFSTPVFGNGILAFGNIEGDIIGLDATNGKEIWKVNVGSPVIAEGIIENDALYIGGGDSTFLKIDLVSGDVLWKFNDISGLVQGIPAIGKEEIIFGAWDRHLYCLDKETGLLKWKWNNGSPVKLFSPGNIRPVIADEKVFIVAPDRYMTALDLKTGKEVWRTNEHKVRESMGVSPDGKQVYAKLMNDSIIAMSSHTSFPKTVWTIDAGIGYDHNPCPIAAGGGWVAAATKNGLVTVVSSRGDQLLWQYKAGNSSINKLVADEKDGLWLTLMEGVVINIRYPMERTY</sequence>
<feature type="domain" description="Pyrrolo-quinoline quinone repeat" evidence="2">
    <location>
        <begin position="325"/>
        <end position="531"/>
    </location>
</feature>
<evidence type="ECO:0000313" key="4">
    <source>
        <dbReference type="Proteomes" id="UP000181976"/>
    </source>
</evidence>
<dbReference type="AlphaFoldDB" id="A0A1I2CLI2"/>
<feature type="domain" description="Calcineurin-like phosphoesterase" evidence="1">
    <location>
        <begin position="25"/>
        <end position="200"/>
    </location>
</feature>
<evidence type="ECO:0000313" key="3">
    <source>
        <dbReference type="EMBL" id="SFE69259.1"/>
    </source>
</evidence>
<dbReference type="PANTHER" id="PTHR34512">
    <property type="entry name" value="CELL SURFACE PROTEIN"/>
    <property type="match status" value="1"/>
</dbReference>
<dbReference type="InterPro" id="IPR002372">
    <property type="entry name" value="PQQ_rpt_dom"/>
</dbReference>
<dbReference type="EMBL" id="FONA01000016">
    <property type="protein sequence ID" value="SFE69259.1"/>
    <property type="molecule type" value="Genomic_DNA"/>
</dbReference>
<dbReference type="InterPro" id="IPR015943">
    <property type="entry name" value="WD40/YVTN_repeat-like_dom_sf"/>
</dbReference>
<dbReference type="Proteomes" id="UP000181976">
    <property type="component" value="Unassembled WGS sequence"/>
</dbReference>
<dbReference type="PANTHER" id="PTHR34512:SF30">
    <property type="entry name" value="OUTER MEMBRANE PROTEIN ASSEMBLY FACTOR BAMB"/>
    <property type="match status" value="1"/>
</dbReference>
<dbReference type="Pfam" id="PF13360">
    <property type="entry name" value="PQQ_2"/>
    <property type="match status" value="1"/>
</dbReference>
<dbReference type="OrthoDB" id="9816081at2"/>
<dbReference type="Pfam" id="PF00149">
    <property type="entry name" value="Metallophos"/>
    <property type="match status" value="1"/>
</dbReference>
<dbReference type="InterPro" id="IPR004843">
    <property type="entry name" value="Calcineurin-like_PHP"/>
</dbReference>
<proteinExistence type="predicted"/>
<accession>A0A1I2CLI2</accession>
<evidence type="ECO:0000259" key="1">
    <source>
        <dbReference type="Pfam" id="PF00149"/>
    </source>
</evidence>
<dbReference type="eggNOG" id="COG1520">
    <property type="taxonomic scope" value="Bacteria"/>
</dbReference>
<dbReference type="SUPFAM" id="SSF56300">
    <property type="entry name" value="Metallo-dependent phosphatases"/>
    <property type="match status" value="1"/>
</dbReference>
<evidence type="ECO:0000259" key="2">
    <source>
        <dbReference type="Pfam" id="PF13360"/>
    </source>
</evidence>
<dbReference type="RefSeq" id="WP_010527579.1">
    <property type="nucleotide sequence ID" value="NZ_AFSL01000055.1"/>
</dbReference>
<dbReference type="eggNOG" id="COG1409">
    <property type="taxonomic scope" value="Bacteria"/>
</dbReference>
<dbReference type="STRING" id="385682.SAMN05444380_11661"/>
<organism evidence="3 4">
    <name type="scientific">Thermophagus xiamenensis</name>
    <dbReference type="NCBI Taxonomy" id="385682"/>
    <lineage>
        <taxon>Bacteria</taxon>
        <taxon>Pseudomonadati</taxon>
        <taxon>Bacteroidota</taxon>
        <taxon>Bacteroidia</taxon>
        <taxon>Marinilabiliales</taxon>
        <taxon>Marinilabiliaceae</taxon>
        <taxon>Thermophagus</taxon>
    </lineage>
</organism>
<dbReference type="GO" id="GO:0016787">
    <property type="term" value="F:hydrolase activity"/>
    <property type="evidence" value="ECO:0007669"/>
    <property type="project" value="InterPro"/>
</dbReference>
<dbReference type="PROSITE" id="PS51257">
    <property type="entry name" value="PROKAR_LIPOPROTEIN"/>
    <property type="match status" value="1"/>
</dbReference>
<protein>
    <submittedName>
        <fullName evidence="3">3',5'-cyclic AMP phosphodiesterase CpdA</fullName>
    </submittedName>
</protein>
<dbReference type="SUPFAM" id="SSF50998">
    <property type="entry name" value="Quinoprotein alcohol dehydrogenase-like"/>
    <property type="match status" value="2"/>
</dbReference>
<dbReference type="InterPro" id="IPR029052">
    <property type="entry name" value="Metallo-depent_PP-like"/>
</dbReference>
<dbReference type="InterPro" id="IPR011047">
    <property type="entry name" value="Quinoprotein_ADH-like_sf"/>
</dbReference>
<dbReference type="Gene3D" id="2.130.10.10">
    <property type="entry name" value="YVTN repeat-like/Quinoprotein amine dehydrogenase"/>
    <property type="match status" value="1"/>
</dbReference>
<gene>
    <name evidence="3" type="ORF">SAMN05444380_11661</name>
</gene>